<reference evidence="1 2" key="1">
    <citation type="submission" date="2014-04" db="EMBL/GenBank/DDBJ databases">
        <authorList>
            <consortium name="DOE Joint Genome Institute"/>
            <person name="Kuo A."/>
            <person name="Tarkka M."/>
            <person name="Buscot F."/>
            <person name="Kohler A."/>
            <person name="Nagy L.G."/>
            <person name="Floudas D."/>
            <person name="Copeland A."/>
            <person name="Barry K.W."/>
            <person name="Cichocki N."/>
            <person name="Veneault-Fourrey C."/>
            <person name="LaButti K."/>
            <person name="Lindquist E.A."/>
            <person name="Lipzen A."/>
            <person name="Lundell T."/>
            <person name="Morin E."/>
            <person name="Murat C."/>
            <person name="Sun H."/>
            <person name="Tunlid A."/>
            <person name="Henrissat B."/>
            <person name="Grigoriev I.V."/>
            <person name="Hibbett D.S."/>
            <person name="Martin F."/>
            <person name="Nordberg H.P."/>
            <person name="Cantor M.N."/>
            <person name="Hua S.X."/>
        </authorList>
    </citation>
    <scope>NUCLEOTIDE SEQUENCE [LARGE SCALE GENOMIC DNA]</scope>
    <source>
        <strain evidence="1 2">F 1598</strain>
    </source>
</reference>
<evidence type="ECO:0000313" key="2">
    <source>
        <dbReference type="Proteomes" id="UP000054166"/>
    </source>
</evidence>
<dbReference type="InParanoid" id="A0A0C3G4W9"/>
<dbReference type="EMBL" id="KN832971">
    <property type="protein sequence ID" value="KIM91310.1"/>
    <property type="molecule type" value="Genomic_DNA"/>
</dbReference>
<accession>A0A0C3G4W9</accession>
<reference evidence="2" key="2">
    <citation type="submission" date="2015-01" db="EMBL/GenBank/DDBJ databases">
        <title>Evolutionary Origins and Diversification of the Mycorrhizal Mutualists.</title>
        <authorList>
            <consortium name="DOE Joint Genome Institute"/>
            <consortium name="Mycorrhizal Genomics Consortium"/>
            <person name="Kohler A."/>
            <person name="Kuo A."/>
            <person name="Nagy L.G."/>
            <person name="Floudas D."/>
            <person name="Copeland A."/>
            <person name="Barry K.W."/>
            <person name="Cichocki N."/>
            <person name="Veneault-Fourrey C."/>
            <person name="LaButti K."/>
            <person name="Lindquist E.A."/>
            <person name="Lipzen A."/>
            <person name="Lundell T."/>
            <person name="Morin E."/>
            <person name="Murat C."/>
            <person name="Riley R."/>
            <person name="Ohm R."/>
            <person name="Sun H."/>
            <person name="Tunlid A."/>
            <person name="Henrissat B."/>
            <person name="Grigoriev I.V."/>
            <person name="Hibbett D.S."/>
            <person name="Martin F."/>
        </authorList>
    </citation>
    <scope>NUCLEOTIDE SEQUENCE [LARGE SCALE GENOMIC DNA]</scope>
    <source>
        <strain evidence="2">F 1598</strain>
    </source>
</reference>
<dbReference type="AlphaFoldDB" id="A0A0C3G4W9"/>
<evidence type="ECO:0000313" key="1">
    <source>
        <dbReference type="EMBL" id="KIM91310.1"/>
    </source>
</evidence>
<proteinExistence type="predicted"/>
<sequence>MSTLYVSESLIWDAIMLVTTVDMIPARQNHWDPDERLDTIKKGTIRYDRDWKIMVATMRKKLRDDIVYLIPSF</sequence>
<dbReference type="Proteomes" id="UP000054166">
    <property type="component" value="Unassembled WGS sequence"/>
</dbReference>
<dbReference type="HOGENOM" id="CLU_2705673_0_0_1"/>
<keyword evidence="2" id="KW-1185">Reference proteome</keyword>
<name>A0A0C3G4W9_PILCF</name>
<gene>
    <name evidence="1" type="ORF">PILCRDRAFT_810567</name>
</gene>
<protein>
    <submittedName>
        <fullName evidence="1">Uncharacterized protein</fullName>
    </submittedName>
</protein>
<organism evidence="1 2">
    <name type="scientific">Piloderma croceum (strain F 1598)</name>
    <dbReference type="NCBI Taxonomy" id="765440"/>
    <lineage>
        <taxon>Eukaryota</taxon>
        <taxon>Fungi</taxon>
        <taxon>Dikarya</taxon>
        <taxon>Basidiomycota</taxon>
        <taxon>Agaricomycotina</taxon>
        <taxon>Agaricomycetes</taxon>
        <taxon>Agaricomycetidae</taxon>
        <taxon>Atheliales</taxon>
        <taxon>Atheliaceae</taxon>
        <taxon>Piloderma</taxon>
    </lineage>
</organism>